<evidence type="ECO:0000256" key="15">
    <source>
        <dbReference type="SAM" id="Phobius"/>
    </source>
</evidence>
<feature type="region of interest" description="Disordered" evidence="14">
    <location>
        <begin position="923"/>
        <end position="959"/>
    </location>
</feature>
<feature type="compositionally biased region" description="Polar residues" evidence="14">
    <location>
        <begin position="932"/>
        <end position="959"/>
    </location>
</feature>
<keyword evidence="17" id="KW-0675">Receptor</keyword>
<dbReference type="FunFam" id="3.10.20.90:FF:000158">
    <property type="entry name" value="Polyubiquitin 5"/>
    <property type="match status" value="5"/>
</dbReference>
<dbReference type="EMBL" id="AKHW03002185">
    <property type="protein sequence ID" value="KYO39600.1"/>
    <property type="molecule type" value="Genomic_DNA"/>
</dbReference>
<dbReference type="PRINTS" id="PR01609">
    <property type="entry name" value="CD36FAMILY"/>
</dbReference>
<evidence type="ECO:0000256" key="11">
    <source>
        <dbReference type="ARBA" id="ARBA00023136"/>
    </source>
</evidence>
<dbReference type="Gene3D" id="3.10.20.90">
    <property type="entry name" value="Phosphatidylinositol 3-kinase Catalytic Subunit, Chain A, domain 1"/>
    <property type="match status" value="6"/>
</dbReference>
<comment type="caution">
    <text evidence="17">The sequence shown here is derived from an EMBL/GenBank/DDBJ whole genome shotgun (WGS) entry which is preliminary data.</text>
</comment>
<keyword evidence="9" id="KW-0832">Ubl conjugation</keyword>
<gene>
    <name evidence="17" type="primary">SCARB1</name>
    <name evidence="17" type="ORF">Y1Q_0018671</name>
</gene>
<dbReference type="GO" id="GO:0016020">
    <property type="term" value="C:membrane"/>
    <property type="evidence" value="ECO:0007669"/>
    <property type="project" value="UniProtKB-SubCell"/>
</dbReference>
<evidence type="ECO:0000256" key="4">
    <source>
        <dbReference type="ARBA" id="ARBA00008430"/>
    </source>
</evidence>
<protein>
    <submittedName>
        <fullName evidence="17">Scavenger receptor class B member 1 isoform A</fullName>
    </submittedName>
</protein>
<dbReference type="GO" id="GO:0005737">
    <property type="term" value="C:cytoplasm"/>
    <property type="evidence" value="ECO:0007669"/>
    <property type="project" value="UniProtKB-SubCell"/>
</dbReference>
<organism evidence="17 18">
    <name type="scientific">Alligator mississippiensis</name>
    <name type="common">American alligator</name>
    <dbReference type="NCBI Taxonomy" id="8496"/>
    <lineage>
        <taxon>Eukaryota</taxon>
        <taxon>Metazoa</taxon>
        <taxon>Chordata</taxon>
        <taxon>Craniata</taxon>
        <taxon>Vertebrata</taxon>
        <taxon>Euteleostomi</taxon>
        <taxon>Archelosauria</taxon>
        <taxon>Archosauria</taxon>
        <taxon>Crocodylia</taxon>
        <taxon>Alligatoridae</taxon>
        <taxon>Alligatorinae</taxon>
        <taxon>Alligator</taxon>
    </lineage>
</organism>
<dbReference type="InterPro" id="IPR050158">
    <property type="entry name" value="Ubiquitin_ubiquitin-like"/>
</dbReference>
<feature type="domain" description="Ubiquitin-like" evidence="16">
    <location>
        <begin position="270"/>
        <end position="345"/>
    </location>
</feature>
<feature type="domain" description="Ubiquitin-like" evidence="16">
    <location>
        <begin position="194"/>
        <end position="269"/>
    </location>
</feature>
<comment type="similarity">
    <text evidence="5">Belongs to the CD36 family.</text>
</comment>
<sequence length="959" mass="107715">MRPENSNCLIIIIIISGKGRANTKSYARTTRSRGTPSAAVNMQIFVKTLTGKTITLEVEPSDTIENVKAKIQDKEGIPPDQQRLIFAGKQLEDGRTLSDYNIQKESTLHLVLRLRGGMQIFVKTLTGKTITLEVEPSDTIENVKAKIQDKEGIPPDQQRLIFAGKQLEDGRTLSDYNIQKESTLHLVLRLRGGMQIFVKTLTGKTITLEVEPSDTIENVKAKIQDKEGIPPDQQRLIFAGKQLEDGRTLSDYNIQKESTLHLVLRLRGGMQIFVKTLTGKTITLEVEPSDTIENVKAKIQDKEGIPPDQQRLIFAGKQLEDGRTLSDYNIQKESTLHLVLRLRGGMQIFVKTLTGKTITLEVEPSDTIENVKAKIQDKEGIPPDQQRLIFAGKQLEDGRTLSDYNIQKESTLHLVLRLRGGMQIFVKTLTGKTITLEVEPSDTIENVKAKIQDKEGIPPDQQRLIFAGKQLEDGRTLSDYNIQKESTLHLVEKNVRIDPSSISFNMWKDLPIPFYFAVHFFEVVNPTEVVNGAKPVVAERGPYVYREYRFKTNITFHDNDTVSFLEYRRFYFQPDMSNGKEEDHVVVPNILLLGGAVMMENLPGFLKVLISSALSGLKQTPFVNRTVGEILWGYDDPLLTILNTLVPGLIPFKGKFGLFTDFNNSNTGLFTVYTGVKDMHKIHMVDTWNGIRKTNYWRSEQCNMINGTSGEMWPPFMTPSTSLEFYSPDACRSMALVYEQPGEFKGIPTFRYVAPKTLFANGTDYPPNEGFCPCRESGIQNVSSCRLNAPVFISHPHFYNADPVLVEAVGGLHPTKEKHGLFLDIHPMTGIPMNCSIKLQMNMFMKRVSGITQTGRIKPVILPIIWFSESGSLEGPILKEFYTNLVLIPSVLEYVQYISIALGTALMIAAILLIISQQKEARKRSPKEQGLPNGSPQYSETSPLLQDTNTQNQTETAKA</sequence>
<evidence type="ECO:0000313" key="17">
    <source>
        <dbReference type="EMBL" id="KYO39600.1"/>
    </source>
</evidence>
<keyword evidence="8 15" id="KW-0812">Transmembrane</keyword>
<reference evidence="17 18" key="1">
    <citation type="journal article" date="2012" name="Genome Biol.">
        <title>Sequencing three crocodilian genomes to illuminate the evolution of archosaurs and amniotes.</title>
        <authorList>
            <person name="St John J.A."/>
            <person name="Braun E.L."/>
            <person name="Isberg S.R."/>
            <person name="Miles L.G."/>
            <person name="Chong A.Y."/>
            <person name="Gongora J."/>
            <person name="Dalzell P."/>
            <person name="Moran C."/>
            <person name="Bed'hom B."/>
            <person name="Abzhanov A."/>
            <person name="Burgess S.C."/>
            <person name="Cooksey A.M."/>
            <person name="Castoe T.A."/>
            <person name="Crawford N.G."/>
            <person name="Densmore L.D."/>
            <person name="Drew J.C."/>
            <person name="Edwards S.V."/>
            <person name="Faircloth B.C."/>
            <person name="Fujita M.K."/>
            <person name="Greenwold M.J."/>
            <person name="Hoffmann F.G."/>
            <person name="Howard J.M."/>
            <person name="Iguchi T."/>
            <person name="Janes D.E."/>
            <person name="Khan S.Y."/>
            <person name="Kohno S."/>
            <person name="de Koning A.J."/>
            <person name="Lance S.L."/>
            <person name="McCarthy F.M."/>
            <person name="McCormack J.E."/>
            <person name="Merchant M.E."/>
            <person name="Peterson D.G."/>
            <person name="Pollock D.D."/>
            <person name="Pourmand N."/>
            <person name="Raney B.J."/>
            <person name="Roessler K.A."/>
            <person name="Sanford J.R."/>
            <person name="Sawyer R.H."/>
            <person name="Schmidt C.J."/>
            <person name="Triplett E.W."/>
            <person name="Tuberville T.D."/>
            <person name="Venegas-Anaya M."/>
            <person name="Howard J.T."/>
            <person name="Jarvis E.D."/>
            <person name="Guillette L.J.Jr."/>
            <person name="Glenn T.C."/>
            <person name="Green R.E."/>
            <person name="Ray D.A."/>
        </authorList>
    </citation>
    <scope>NUCLEOTIDE SEQUENCE [LARGE SCALE GENOMIC DNA]</scope>
    <source>
        <strain evidence="17">KSC_2009_1</strain>
    </source>
</reference>
<evidence type="ECO:0000256" key="9">
    <source>
        <dbReference type="ARBA" id="ARBA00022843"/>
    </source>
</evidence>
<keyword evidence="10 15" id="KW-1133">Transmembrane helix</keyword>
<name>A0A151NSC4_ALLMI</name>
<dbReference type="GO" id="GO:0005634">
    <property type="term" value="C:nucleus"/>
    <property type="evidence" value="ECO:0007669"/>
    <property type="project" value="UniProtKB-SubCell"/>
</dbReference>
<accession>A0A151NSC4</accession>
<evidence type="ECO:0000259" key="16">
    <source>
        <dbReference type="PROSITE" id="PS50053"/>
    </source>
</evidence>
<evidence type="ECO:0000256" key="7">
    <source>
        <dbReference type="ARBA" id="ARBA00022499"/>
    </source>
</evidence>
<evidence type="ECO:0000256" key="13">
    <source>
        <dbReference type="ARBA" id="ARBA00023242"/>
    </source>
</evidence>
<dbReference type="FunFam" id="3.10.20.90:FF:000342">
    <property type="entry name" value="Ubiquitin B"/>
    <property type="match status" value="1"/>
</dbReference>
<dbReference type="CDD" id="cd01803">
    <property type="entry name" value="Ubl_ubiquitin"/>
    <property type="match status" value="6"/>
</dbReference>
<evidence type="ECO:0000256" key="12">
    <source>
        <dbReference type="ARBA" id="ARBA00023180"/>
    </source>
</evidence>
<feature type="domain" description="Ubiquitin-like" evidence="16">
    <location>
        <begin position="42"/>
        <end position="117"/>
    </location>
</feature>
<dbReference type="Proteomes" id="UP000050525">
    <property type="component" value="Unassembled WGS sequence"/>
</dbReference>
<keyword evidence="7" id="KW-1017">Isopeptide bond</keyword>
<comment type="similarity">
    <text evidence="4">Belongs to the ubiquitin family.</text>
</comment>
<dbReference type="STRING" id="8496.A0A151NSC4"/>
<evidence type="ECO:0000313" key="18">
    <source>
        <dbReference type="Proteomes" id="UP000050525"/>
    </source>
</evidence>
<dbReference type="InterPro" id="IPR019954">
    <property type="entry name" value="Ubiquitin_CS"/>
</dbReference>
<dbReference type="InterPro" id="IPR002159">
    <property type="entry name" value="CD36_fam"/>
</dbReference>
<evidence type="ECO:0000256" key="3">
    <source>
        <dbReference type="ARBA" id="ARBA00004496"/>
    </source>
</evidence>
<feature type="domain" description="Ubiquitin-like" evidence="16">
    <location>
        <begin position="118"/>
        <end position="193"/>
    </location>
</feature>
<dbReference type="Pfam" id="PF01130">
    <property type="entry name" value="CD36"/>
    <property type="match status" value="1"/>
</dbReference>
<keyword evidence="11 15" id="KW-0472">Membrane</keyword>
<evidence type="ECO:0000256" key="8">
    <source>
        <dbReference type="ARBA" id="ARBA00022692"/>
    </source>
</evidence>
<dbReference type="Pfam" id="PF00240">
    <property type="entry name" value="ubiquitin"/>
    <property type="match status" value="5"/>
</dbReference>
<dbReference type="SUPFAM" id="SSF54236">
    <property type="entry name" value="Ubiquitin-like"/>
    <property type="match status" value="6"/>
</dbReference>
<evidence type="ECO:0000256" key="5">
    <source>
        <dbReference type="ARBA" id="ARBA00010532"/>
    </source>
</evidence>
<evidence type="ECO:0000256" key="10">
    <source>
        <dbReference type="ARBA" id="ARBA00022989"/>
    </source>
</evidence>
<keyword evidence="12" id="KW-0325">Glycoprotein</keyword>
<keyword evidence="18" id="KW-1185">Reference proteome</keyword>
<proteinExistence type="inferred from homology"/>
<dbReference type="PANTHER" id="PTHR10666">
    <property type="entry name" value="UBIQUITIN"/>
    <property type="match status" value="1"/>
</dbReference>
<dbReference type="InterPro" id="IPR000626">
    <property type="entry name" value="Ubiquitin-like_dom"/>
</dbReference>
<evidence type="ECO:0000256" key="1">
    <source>
        <dbReference type="ARBA" id="ARBA00004123"/>
    </source>
</evidence>
<feature type="transmembrane region" description="Helical" evidence="15">
    <location>
        <begin position="894"/>
        <end position="915"/>
    </location>
</feature>
<evidence type="ECO:0000256" key="2">
    <source>
        <dbReference type="ARBA" id="ARBA00004370"/>
    </source>
</evidence>
<dbReference type="AlphaFoldDB" id="A0A151NSC4"/>
<dbReference type="InterPro" id="IPR029071">
    <property type="entry name" value="Ubiquitin-like_domsf"/>
</dbReference>
<evidence type="ECO:0000256" key="6">
    <source>
        <dbReference type="ARBA" id="ARBA00022490"/>
    </source>
</evidence>
<dbReference type="SMART" id="SM00213">
    <property type="entry name" value="UBQ"/>
    <property type="match status" value="6"/>
</dbReference>
<dbReference type="PROSITE" id="PS50053">
    <property type="entry name" value="UBIQUITIN_2"/>
    <property type="match status" value="6"/>
</dbReference>
<feature type="domain" description="Ubiquitin-like" evidence="16">
    <location>
        <begin position="346"/>
        <end position="421"/>
    </location>
</feature>
<feature type="domain" description="Ubiquitin-like" evidence="16">
    <location>
        <begin position="422"/>
        <end position="493"/>
    </location>
</feature>
<keyword evidence="6" id="KW-0963">Cytoplasm</keyword>
<keyword evidence="13" id="KW-0539">Nucleus</keyword>
<evidence type="ECO:0000256" key="14">
    <source>
        <dbReference type="SAM" id="MobiDB-lite"/>
    </source>
</evidence>
<comment type="subcellular location">
    <subcellularLocation>
        <location evidence="3">Cytoplasm</location>
    </subcellularLocation>
    <subcellularLocation>
        <location evidence="2">Membrane</location>
    </subcellularLocation>
    <subcellularLocation>
        <location evidence="1">Nucleus</location>
    </subcellularLocation>
</comment>
<dbReference type="PROSITE" id="PS00299">
    <property type="entry name" value="UBIQUITIN_1"/>
    <property type="match status" value="6"/>
</dbReference>